<dbReference type="AlphaFoldDB" id="A0AB35C9W9"/>
<dbReference type="Proteomes" id="UP000777173">
    <property type="component" value="Unassembled WGS sequence"/>
</dbReference>
<dbReference type="EMBL" id="JAHOAX010000018">
    <property type="protein sequence ID" value="MBV3124837.1"/>
    <property type="molecule type" value="Genomic_DNA"/>
</dbReference>
<evidence type="ECO:0000313" key="2">
    <source>
        <dbReference type="Proteomes" id="UP000777173"/>
    </source>
</evidence>
<accession>A0AB35C9W9</accession>
<proteinExistence type="predicted"/>
<reference evidence="1" key="1">
    <citation type="submission" date="2021-06" db="EMBL/GenBank/DDBJ databases">
        <title>Collection of gut derived symbiotic bacterial strains cultured from healthy donors.</title>
        <authorList>
            <person name="Lin H."/>
            <person name="Littmann E."/>
            <person name="Pamer E.G."/>
        </authorList>
    </citation>
    <scope>NUCLEOTIDE SEQUENCE</scope>
    <source>
        <strain evidence="1">MSK.5.10</strain>
    </source>
</reference>
<gene>
    <name evidence="1" type="ORF">KSU80_16905</name>
</gene>
<comment type="caution">
    <text evidence="1">The sequence shown here is derived from an EMBL/GenBank/DDBJ whole genome shotgun (WGS) entry which is preliminary data.</text>
</comment>
<name>A0AB35C9W9_9BACT</name>
<dbReference type="RefSeq" id="WP_007845356.1">
    <property type="nucleotide sequence ID" value="NZ_CAXYLN010000005.1"/>
</dbReference>
<organism evidence="1 2">
    <name type="scientific">Phocaeicola dorei</name>
    <dbReference type="NCBI Taxonomy" id="357276"/>
    <lineage>
        <taxon>Bacteria</taxon>
        <taxon>Pseudomonadati</taxon>
        <taxon>Bacteroidota</taxon>
        <taxon>Bacteroidia</taxon>
        <taxon>Bacteroidales</taxon>
        <taxon>Bacteroidaceae</taxon>
        <taxon>Phocaeicola</taxon>
    </lineage>
</organism>
<protein>
    <submittedName>
        <fullName evidence="1">Uncharacterized protein</fullName>
    </submittedName>
</protein>
<evidence type="ECO:0000313" key="1">
    <source>
        <dbReference type="EMBL" id="MBV3124837.1"/>
    </source>
</evidence>
<sequence>MNRDNIKNKLHTWFSRMIMKYSWLRIKFEYKEDRGVFLVSFSPVSQIELSEEFNREAMQFADEMNATYGNEAPLFTDEEALFKLSDNAEVVGVCTSFVTVSNPLPSSTVISVQPRRAVCSWTSSTARTTAETGRNFRQTQLEVSFAYAA</sequence>